<dbReference type="FunFam" id="1.20.140.40:FF:000001">
    <property type="entry name" value="Pectinesterase"/>
    <property type="match status" value="1"/>
</dbReference>
<dbReference type="OMA" id="VENDVEW"/>
<dbReference type="InterPro" id="IPR011050">
    <property type="entry name" value="Pectin_lyase_fold/virulence"/>
</dbReference>
<dbReference type="GO" id="GO:0004857">
    <property type="term" value="F:enzyme inhibitor activity"/>
    <property type="evidence" value="ECO:0007669"/>
    <property type="project" value="InterPro"/>
</dbReference>
<dbReference type="InterPro" id="IPR035513">
    <property type="entry name" value="Invertase/methylesterase_inhib"/>
</dbReference>
<dbReference type="EMBL" id="AWWV01012454">
    <property type="protein sequence ID" value="OMO67072.1"/>
    <property type="molecule type" value="Genomic_DNA"/>
</dbReference>
<feature type="transmembrane region" description="Helical" evidence="13">
    <location>
        <begin position="424"/>
        <end position="445"/>
    </location>
</feature>
<dbReference type="InterPro" id="IPR012334">
    <property type="entry name" value="Pectin_lyas_fold"/>
</dbReference>
<dbReference type="SUPFAM" id="SSF51126">
    <property type="entry name" value="Pectin lyase-like"/>
    <property type="match status" value="3"/>
</dbReference>
<evidence type="ECO:0000256" key="13">
    <source>
        <dbReference type="SAM" id="Phobius"/>
    </source>
</evidence>
<evidence type="ECO:0000256" key="9">
    <source>
        <dbReference type="ARBA" id="ARBA00047928"/>
    </source>
</evidence>
<dbReference type="SUPFAM" id="SSF101148">
    <property type="entry name" value="Plant invertase/pectin methylesterase inhibitor"/>
    <property type="match status" value="3"/>
</dbReference>
<dbReference type="InterPro" id="IPR000070">
    <property type="entry name" value="Pectinesterase_cat"/>
</dbReference>
<dbReference type="FunFam" id="2.160.20.10:FF:000001">
    <property type="entry name" value="Pectinesterase"/>
    <property type="match status" value="3"/>
</dbReference>
<feature type="active site" evidence="11">
    <location>
        <position position="1470"/>
    </location>
</feature>
<feature type="region of interest" description="Disordered" evidence="12">
    <location>
        <begin position="55"/>
        <end position="76"/>
    </location>
</feature>
<keyword evidence="13" id="KW-1133">Transmembrane helix</keyword>
<sequence>MAFQDFDVIQERRKQERQRKFKKRIVIAVVSAIVIAGLVVGSIFAVASFKKKDQATPSTADNSKLRQPTAPSTNQLSRSEKLIKTICETTNYKQSCESTLKKAVKENPSMAQPKDFLQSAISATGDALEEAFTKASKLEFNSPEEKKAFNVCKEVVANAKDELKTSASKLEDKDMEKVLTSGDLNTFLSAVMSYQETCIDSFPDGKTKTSFKTALNSSKELTSNSLAMIKQLGSYISSLMDLPGASRHLLESAGSPSVDKDGFPNWLNNEERRMLKGGEKLKIPENVTVAKDGSGNFTTISEALAAMPEKYEGRYVIFVKAGIYEESVNVTKKMVNLTIYGEGSQKSIITGNKNFIDGVPTYLTATFVASGEGFLAQAMGFRNTAGPEKHQAVAVRVNADRAVFLNCRFEGYQDTLYAQTHRQFYRGCVVVGTIDFIFGDAAAVFQNCEIWVRKPMDNQKTIVTAQGRIDKFQTTGIVLQNCKIRPDESFKADKAKFKNYLGRPWKEYSRTIVMESLIEDFIDPAGWLEWEGNFALNTLYYAEFNNNGPGSKTDARVNWPGRKVINKDEAMKFTVETFLQGSWIKGISEDAQSYSKVDHEHEEQAYQKNTRKRIIIISISTIILIAVIIGAVVGILFPVKTTSKEDPPTYSASNINSVCNVTLYPDACSSSIAASLTSSSNETNPNPGPERIFTLSMQVALDELIRLSSLPKKIISSSAINDPLLRGALENCETLFKDAADYINESISSVQIGKGEKFVFPQAKINDIKTWLSSAITNQETCLDGLVEAAQDTVLLQQVESAMRNSTEFSSNSLAIASNIINIMLHNFQGSIHRKLLKIENHSGFPNWVRTRDRRLLQEENPKPDIIVAQDGSGDFRTIREAVQFIPEKNKSKFVIYVKEGVYLENVKIDKDYWNVMIYGDGMNKTIVSGSLNKVDGTPTFSSGTFIAAGRGFMARDMGFINTAGFIKEQAVAFRSSSDQSVFYRCYFDAFQDTLYAHSNRQFYRDCLVTGTVDFIFGNAAVVLQNCSIQPRQPGPGQFVTITAQGKTDPNQNTGISIQRCQITPFDNLTATTYLGRPWKDYSTTVFMQSNIGKLVDPTGWTQWIEGIDPPNTIFYAEYQNIGPGSGVRKRINWAGVRPNISNDEAKRFTVESFIQGSQWLPKANLIFTTYPALCVDTMTKLGSGIQHVDIVSTLINKTILEHKLPTSYFTKFSSNLEIQQAQHVDSTTGYCQELLSMSLKRLKQSLLSLQNSQNTNKQDVQTWISAALTYQQACKDSVDDRSFLNSDIMEQISRKMDYLSQLGSNTLALVNKMTDQTTASRKLVEDNNVFPTWVSAKDRKLLQAPTVKANAVVAKDGTGNYETISEAIKAASGGRFVIYVKAGVYKEKIRTNKDGITLIGDAITGDGFIARDIGFQNTAGPQGEQALALYVASDHSVFYRCSMAGYQDTIYAFSLRQFYRECDIYGTIDFIFGNAAAVFQSCTLSLRRPRQGSYNVILANGRSDPGQNTGFAIQNCRIVPSSDFSAAKHSVASYLGRPWKQYSRAIVLESTIDDAIAARGWVEWPGAGAYSKSLYFAEYANAGPGSGTSKRVTWPGFHLIGRDEAVKFTVDRFIGGTSWLPSTGVTFISGLQ</sequence>
<gene>
    <name evidence="15" type="ORF">CCACVL1_20799</name>
</gene>
<evidence type="ECO:0000256" key="1">
    <source>
        <dbReference type="ARBA" id="ARBA00005184"/>
    </source>
</evidence>
<keyword evidence="13" id="KW-0812">Transmembrane</keyword>
<evidence type="ECO:0000256" key="7">
    <source>
        <dbReference type="ARBA" id="ARBA00023157"/>
    </source>
</evidence>
<keyword evidence="13" id="KW-0472">Membrane</keyword>
<dbReference type="GO" id="GO:0042545">
    <property type="term" value="P:cell wall modification"/>
    <property type="evidence" value="ECO:0007669"/>
    <property type="project" value="InterPro"/>
</dbReference>
<comment type="function">
    <text evidence="10">Acts in the modification of cell walls via demethylesterification of cell wall pectin.</text>
</comment>
<dbReference type="FunFam" id="1.20.140.40:FF:000010">
    <property type="entry name" value="Pectinesterase"/>
    <property type="match status" value="1"/>
</dbReference>
<dbReference type="PANTHER" id="PTHR31707">
    <property type="entry name" value="PECTINESTERASE"/>
    <property type="match status" value="1"/>
</dbReference>
<keyword evidence="16" id="KW-1185">Reference proteome</keyword>
<dbReference type="STRING" id="210143.A0A1R3H9P7"/>
<evidence type="ECO:0000256" key="10">
    <source>
        <dbReference type="ARBA" id="ARBA00057335"/>
    </source>
</evidence>
<evidence type="ECO:0000256" key="5">
    <source>
        <dbReference type="ARBA" id="ARBA00022801"/>
    </source>
</evidence>
<dbReference type="UniPathway" id="UPA00545">
    <property type="reaction ID" value="UER00823"/>
</dbReference>
<feature type="transmembrane region" description="Helical" evidence="13">
    <location>
        <begin position="614"/>
        <end position="637"/>
    </location>
</feature>
<comment type="pathway">
    <text evidence="1">Glycan metabolism; pectin degradation; 2-dehydro-3-deoxy-D-gluconate from pectin: step 1/5.</text>
</comment>
<dbReference type="NCBIfam" id="TIGR01614">
    <property type="entry name" value="PME_inhib"/>
    <property type="match status" value="3"/>
</dbReference>
<evidence type="ECO:0000259" key="14">
    <source>
        <dbReference type="SMART" id="SM00856"/>
    </source>
</evidence>
<evidence type="ECO:0000256" key="4">
    <source>
        <dbReference type="ARBA" id="ARBA00013229"/>
    </source>
</evidence>
<feature type="domain" description="Pectinesterase inhibitor" evidence="14">
    <location>
        <begin position="650"/>
        <end position="816"/>
    </location>
</feature>
<dbReference type="Pfam" id="PF01095">
    <property type="entry name" value="Pectinesterase"/>
    <property type="match status" value="3"/>
</dbReference>
<dbReference type="EC" id="3.1.1.11" evidence="4"/>
<dbReference type="GO" id="GO:0045490">
    <property type="term" value="P:pectin catabolic process"/>
    <property type="evidence" value="ECO:0007669"/>
    <property type="project" value="UniProtKB-UniPathway"/>
</dbReference>
<evidence type="ECO:0000256" key="2">
    <source>
        <dbReference type="ARBA" id="ARBA00006027"/>
    </source>
</evidence>
<dbReference type="Pfam" id="PF04043">
    <property type="entry name" value="PMEI"/>
    <property type="match status" value="3"/>
</dbReference>
<comment type="caution">
    <text evidence="15">The sequence shown here is derived from an EMBL/GenBank/DDBJ whole genome shotgun (WGS) entry which is preliminary data.</text>
</comment>
<evidence type="ECO:0000256" key="11">
    <source>
        <dbReference type="PROSITE-ProRule" id="PRU10040"/>
    </source>
</evidence>
<evidence type="ECO:0000256" key="12">
    <source>
        <dbReference type="SAM" id="MobiDB-lite"/>
    </source>
</evidence>
<dbReference type="CDD" id="cd15798">
    <property type="entry name" value="PMEI-like_3"/>
    <property type="match status" value="3"/>
</dbReference>
<reference evidence="15 16" key="1">
    <citation type="submission" date="2013-09" db="EMBL/GenBank/DDBJ databases">
        <title>Corchorus capsularis genome sequencing.</title>
        <authorList>
            <person name="Alam M."/>
            <person name="Haque M.S."/>
            <person name="Islam M.S."/>
            <person name="Emdad E.M."/>
            <person name="Islam M.M."/>
            <person name="Ahmed B."/>
            <person name="Halim A."/>
            <person name="Hossen Q.M.M."/>
            <person name="Hossain M.Z."/>
            <person name="Ahmed R."/>
            <person name="Khan M.M."/>
            <person name="Islam R."/>
            <person name="Rashid M.M."/>
            <person name="Khan S.A."/>
            <person name="Rahman M.S."/>
            <person name="Alam M."/>
        </authorList>
    </citation>
    <scope>NUCLEOTIDE SEQUENCE [LARGE SCALE GENOMIC DNA]</scope>
    <source>
        <strain evidence="16">cv. CVL-1</strain>
        <tissue evidence="15">Whole seedling</tissue>
    </source>
</reference>
<dbReference type="GO" id="GO:0030599">
    <property type="term" value="F:pectinesterase activity"/>
    <property type="evidence" value="ECO:0007669"/>
    <property type="project" value="UniProtKB-EC"/>
</dbReference>
<accession>A0A1R3H9P7</accession>
<evidence type="ECO:0000256" key="3">
    <source>
        <dbReference type="ARBA" id="ARBA00007786"/>
    </source>
</evidence>
<dbReference type="Gene3D" id="2.160.20.10">
    <property type="entry name" value="Single-stranded right-handed beta-helix, Pectin lyase-like"/>
    <property type="match status" value="3"/>
</dbReference>
<evidence type="ECO:0000256" key="6">
    <source>
        <dbReference type="ARBA" id="ARBA00023085"/>
    </source>
</evidence>
<dbReference type="InterPro" id="IPR006501">
    <property type="entry name" value="Pectinesterase_inhib_dom"/>
</dbReference>
<proteinExistence type="inferred from homology"/>
<dbReference type="InterPro" id="IPR033131">
    <property type="entry name" value="Pectinesterase_Asp_AS"/>
</dbReference>
<dbReference type="OrthoDB" id="2019149at2759"/>
<evidence type="ECO:0000313" key="15">
    <source>
        <dbReference type="EMBL" id="OMO67072.1"/>
    </source>
</evidence>
<comment type="similarity">
    <text evidence="3">In the C-terminal section; belongs to the pectinesterase family.</text>
</comment>
<dbReference type="Gramene" id="OMO67072">
    <property type="protein sequence ID" value="OMO67072"/>
    <property type="gene ID" value="CCACVL1_20799"/>
</dbReference>
<dbReference type="SMART" id="SM00856">
    <property type="entry name" value="PMEI"/>
    <property type="match status" value="3"/>
</dbReference>
<keyword evidence="6" id="KW-0063">Aspartyl esterase</keyword>
<evidence type="ECO:0000256" key="8">
    <source>
        <dbReference type="ARBA" id="ARBA00023180"/>
    </source>
</evidence>
<organism evidence="15 16">
    <name type="scientific">Corchorus capsularis</name>
    <name type="common">Jute</name>
    <dbReference type="NCBI Taxonomy" id="210143"/>
    <lineage>
        <taxon>Eukaryota</taxon>
        <taxon>Viridiplantae</taxon>
        <taxon>Streptophyta</taxon>
        <taxon>Embryophyta</taxon>
        <taxon>Tracheophyta</taxon>
        <taxon>Spermatophyta</taxon>
        <taxon>Magnoliopsida</taxon>
        <taxon>eudicotyledons</taxon>
        <taxon>Gunneridae</taxon>
        <taxon>Pentapetalae</taxon>
        <taxon>rosids</taxon>
        <taxon>malvids</taxon>
        <taxon>Malvales</taxon>
        <taxon>Malvaceae</taxon>
        <taxon>Grewioideae</taxon>
        <taxon>Apeibeae</taxon>
        <taxon>Corchorus</taxon>
    </lineage>
</organism>
<keyword evidence="8" id="KW-0325">Glycoprotein</keyword>
<dbReference type="PROSITE" id="PS00503">
    <property type="entry name" value="PECTINESTERASE_2"/>
    <property type="match status" value="3"/>
</dbReference>
<dbReference type="Gene3D" id="1.20.140.40">
    <property type="entry name" value="Invertase/pectin methylesterase inhibitor family protein"/>
    <property type="match status" value="3"/>
</dbReference>
<evidence type="ECO:0000313" key="16">
    <source>
        <dbReference type="Proteomes" id="UP000188268"/>
    </source>
</evidence>
<feature type="active site" evidence="11">
    <location>
        <position position="435"/>
    </location>
</feature>
<name>A0A1R3H9P7_COCAP</name>
<protein>
    <recommendedName>
        <fullName evidence="4">pectinesterase</fullName>
        <ecNumber evidence="4">3.1.1.11</ecNumber>
    </recommendedName>
</protein>
<comment type="similarity">
    <text evidence="2">In the N-terminal section; belongs to the PMEI family.</text>
</comment>
<keyword evidence="5" id="KW-0378">Hydrolase</keyword>
<comment type="catalytic activity">
    <reaction evidence="9">
        <text>[(1-&gt;4)-alpha-D-galacturonosyl methyl ester](n) + n H2O = [(1-&gt;4)-alpha-D-galacturonosyl](n) + n methanol + n H(+)</text>
        <dbReference type="Rhea" id="RHEA:22380"/>
        <dbReference type="Rhea" id="RHEA-COMP:14570"/>
        <dbReference type="Rhea" id="RHEA-COMP:14573"/>
        <dbReference type="ChEBI" id="CHEBI:15377"/>
        <dbReference type="ChEBI" id="CHEBI:15378"/>
        <dbReference type="ChEBI" id="CHEBI:17790"/>
        <dbReference type="ChEBI" id="CHEBI:140522"/>
        <dbReference type="ChEBI" id="CHEBI:140523"/>
        <dbReference type="EC" id="3.1.1.11"/>
    </reaction>
</comment>
<keyword evidence="7" id="KW-1015">Disulfide bond</keyword>
<feature type="transmembrane region" description="Helical" evidence="13">
    <location>
        <begin position="25"/>
        <end position="49"/>
    </location>
</feature>
<dbReference type="Proteomes" id="UP000188268">
    <property type="component" value="Unassembled WGS sequence"/>
</dbReference>
<feature type="domain" description="Pectinesterase inhibitor" evidence="14">
    <location>
        <begin position="1150"/>
        <end position="1310"/>
    </location>
</feature>
<feature type="domain" description="Pectinesterase inhibitor" evidence="14">
    <location>
        <begin position="78"/>
        <end position="228"/>
    </location>
</feature>
<feature type="active site" evidence="11">
    <location>
        <position position="1014"/>
    </location>
</feature>